<dbReference type="InterPro" id="IPR029026">
    <property type="entry name" value="tRNA_m1G_MTases_N"/>
</dbReference>
<dbReference type="Proteomes" id="UP001408356">
    <property type="component" value="Unassembled WGS sequence"/>
</dbReference>
<dbReference type="EMBL" id="JARVKF010000414">
    <property type="protein sequence ID" value="KAK9415622.1"/>
    <property type="molecule type" value="Genomic_DNA"/>
</dbReference>
<dbReference type="CDD" id="cd18105">
    <property type="entry name" value="SpoU-like_MRM1"/>
    <property type="match status" value="1"/>
</dbReference>
<sequence length="628" mass="69707">MRQFNSLCSVYRHNVLFRSSTSFGVNHIPVRYSSLSAIHRGLRDSEKSRPQGFARAALDTASSSRTKQTTSRFRRDSDWTPAGFNDKSGKRDITDKGTKPKSRKERFHDPTERFGRKSLVFHAKHGRLREKLDDLKSRLTGADKGSFEDKFTSQFKDQSTDKPPRSQFRDDRRRPGFTRPENSGSRVGYGNRRSGPDFSRKDGGRSTRAPGFARTGDQSARQFDGKSDFNSSDRGTSRFNDGPARRQGDTGSRRFDDGPARRQDDTGSRRFDDRTARFSDAPRDDTLSFRSAPPSHDLPIRIHHTTAASQFLYGRSVVEAALRASRRKLYHLYLYAGRDRQNLIQDATLEKLASQLGIQVTKVTDNDGLRMMDKMSGGRPHNGCILEASPAPQIPLKSLGELSDDPSKPSFKVELAYQSAEDAAINGTPESMPYHTRGDRKPFFLLLDGILDPGNLGAILRTAAFLGVTGVVITKHGSSGLTPVSLKASSGASEVLQLYSTNSTPDFIERSRDNGWEIYASVAAGPRSRGNSHLTIDRIETYDPLSERPTILVIGSEGEGLEKKIKRLADFEVSIPGHTGFLSTIDSLNVSVATGIMCSAFLKKNQGFEIEEATSEIKKKEGDDSHLW</sequence>
<dbReference type="PANTHER" id="PTHR46103">
    <property type="entry name" value="RRNA METHYLTRANSFERASE 1, MITOCHONDRIAL"/>
    <property type="match status" value="1"/>
</dbReference>
<keyword evidence="3" id="KW-0698">rRNA processing</keyword>
<dbReference type="PANTHER" id="PTHR46103:SF1">
    <property type="entry name" value="RRNA METHYLTRANSFERASE 1, MITOCHONDRIAL"/>
    <property type="match status" value="1"/>
</dbReference>
<comment type="caution">
    <text evidence="12">The sequence shown here is derived from an EMBL/GenBank/DDBJ whole genome shotgun (WGS) entry which is preliminary data.</text>
</comment>
<feature type="compositionally biased region" description="Polar residues" evidence="10">
    <location>
        <begin position="228"/>
        <end position="239"/>
    </location>
</feature>
<dbReference type="InterPro" id="IPR013123">
    <property type="entry name" value="SpoU_subst-bd"/>
</dbReference>
<keyword evidence="5" id="KW-0808">Transferase</keyword>
<accession>A0ABR2ULW8</accession>
<organism evidence="12 13">
    <name type="scientific">Seiridium unicorne</name>
    <dbReference type="NCBI Taxonomy" id="138068"/>
    <lineage>
        <taxon>Eukaryota</taxon>
        <taxon>Fungi</taxon>
        <taxon>Dikarya</taxon>
        <taxon>Ascomycota</taxon>
        <taxon>Pezizomycotina</taxon>
        <taxon>Sordariomycetes</taxon>
        <taxon>Xylariomycetidae</taxon>
        <taxon>Amphisphaeriales</taxon>
        <taxon>Sporocadaceae</taxon>
        <taxon>Seiridium</taxon>
    </lineage>
</organism>
<feature type="compositionally biased region" description="Basic and acidic residues" evidence="10">
    <location>
        <begin position="158"/>
        <end position="174"/>
    </location>
</feature>
<feature type="compositionally biased region" description="Basic and acidic residues" evidence="10">
    <location>
        <begin position="243"/>
        <end position="287"/>
    </location>
</feature>
<dbReference type="InterPro" id="IPR001537">
    <property type="entry name" value="SpoU_MeTrfase"/>
</dbReference>
<evidence type="ECO:0000256" key="1">
    <source>
        <dbReference type="ARBA" id="ARBA00004173"/>
    </source>
</evidence>
<dbReference type="Pfam" id="PF08032">
    <property type="entry name" value="SpoU_sub_bind"/>
    <property type="match status" value="1"/>
</dbReference>
<dbReference type="GO" id="GO:0008168">
    <property type="term" value="F:methyltransferase activity"/>
    <property type="evidence" value="ECO:0007669"/>
    <property type="project" value="UniProtKB-KW"/>
</dbReference>
<proteinExistence type="inferred from homology"/>
<dbReference type="InterPro" id="IPR047261">
    <property type="entry name" value="MRM1_MeTrfase_dom"/>
</dbReference>
<evidence type="ECO:0000313" key="12">
    <source>
        <dbReference type="EMBL" id="KAK9415622.1"/>
    </source>
</evidence>
<dbReference type="Gene3D" id="3.30.1330.30">
    <property type="match status" value="1"/>
</dbReference>
<evidence type="ECO:0000313" key="13">
    <source>
        <dbReference type="Proteomes" id="UP001408356"/>
    </source>
</evidence>
<keyword evidence="6" id="KW-0949">S-adenosyl-L-methionine</keyword>
<keyword evidence="13" id="KW-1185">Reference proteome</keyword>
<evidence type="ECO:0000256" key="5">
    <source>
        <dbReference type="ARBA" id="ARBA00022679"/>
    </source>
</evidence>
<keyword evidence="7" id="KW-0809">Transit peptide</keyword>
<evidence type="ECO:0000256" key="3">
    <source>
        <dbReference type="ARBA" id="ARBA00022552"/>
    </source>
</evidence>
<dbReference type="Gene3D" id="3.40.1280.10">
    <property type="match status" value="1"/>
</dbReference>
<dbReference type="SUPFAM" id="SSF55315">
    <property type="entry name" value="L30e-like"/>
    <property type="match status" value="1"/>
</dbReference>
<name>A0ABR2ULW8_9PEZI</name>
<comment type="similarity">
    <text evidence="2">Belongs to the class IV-like SAM-binding methyltransferase superfamily. RNA methyltransferase TrmH family.</text>
</comment>
<comment type="subcellular location">
    <subcellularLocation>
        <location evidence="1">Mitochondrion</location>
    </subcellularLocation>
</comment>
<dbReference type="InterPro" id="IPR047182">
    <property type="entry name" value="MRM1"/>
</dbReference>
<dbReference type="SUPFAM" id="SSF75217">
    <property type="entry name" value="alpha/beta knot"/>
    <property type="match status" value="1"/>
</dbReference>
<dbReference type="GO" id="GO:0032259">
    <property type="term" value="P:methylation"/>
    <property type="evidence" value="ECO:0007669"/>
    <property type="project" value="UniProtKB-KW"/>
</dbReference>
<dbReference type="InterPro" id="IPR029028">
    <property type="entry name" value="Alpha/beta_knot_MTases"/>
</dbReference>
<dbReference type="InterPro" id="IPR029064">
    <property type="entry name" value="Ribosomal_eL30-like_sf"/>
</dbReference>
<feature type="region of interest" description="Disordered" evidence="10">
    <location>
        <begin position="43"/>
        <end position="118"/>
    </location>
</feature>
<feature type="domain" description="RNA 2-O ribose methyltransferase substrate binding" evidence="11">
    <location>
        <begin position="311"/>
        <end position="394"/>
    </location>
</feature>
<evidence type="ECO:0000256" key="9">
    <source>
        <dbReference type="ARBA" id="ARBA00034881"/>
    </source>
</evidence>
<gene>
    <name evidence="12" type="ORF">SUNI508_10281</name>
</gene>
<keyword evidence="4 12" id="KW-0489">Methyltransferase</keyword>
<evidence type="ECO:0000256" key="2">
    <source>
        <dbReference type="ARBA" id="ARBA00007228"/>
    </source>
</evidence>
<feature type="compositionally biased region" description="Basic and acidic residues" evidence="10">
    <location>
        <begin position="87"/>
        <end position="98"/>
    </location>
</feature>
<feature type="compositionally biased region" description="Basic and acidic residues" evidence="10">
    <location>
        <begin position="194"/>
        <end position="205"/>
    </location>
</feature>
<dbReference type="SMART" id="SM00967">
    <property type="entry name" value="SpoU_sub_bind"/>
    <property type="match status" value="1"/>
</dbReference>
<reference evidence="12 13" key="1">
    <citation type="journal article" date="2024" name="J. Plant Pathol.">
        <title>Sequence and assembly of the genome of Seiridium unicorne, isolate CBS 538.82, causal agent of cypress canker disease.</title>
        <authorList>
            <person name="Scali E."/>
            <person name="Rocca G.D."/>
            <person name="Danti R."/>
            <person name="Garbelotto M."/>
            <person name="Barberini S."/>
            <person name="Baroncelli R."/>
            <person name="Emiliani G."/>
        </authorList>
    </citation>
    <scope>NUCLEOTIDE SEQUENCE [LARGE SCALE GENOMIC DNA]</scope>
    <source>
        <strain evidence="12 13">BM-138-508</strain>
    </source>
</reference>
<evidence type="ECO:0000256" key="4">
    <source>
        <dbReference type="ARBA" id="ARBA00022603"/>
    </source>
</evidence>
<feature type="compositionally biased region" description="Basic and acidic residues" evidence="10">
    <location>
        <begin position="106"/>
        <end position="115"/>
    </location>
</feature>
<evidence type="ECO:0000259" key="11">
    <source>
        <dbReference type="SMART" id="SM00967"/>
    </source>
</evidence>
<keyword evidence="8" id="KW-0496">Mitochondrion</keyword>
<feature type="region of interest" description="Disordered" evidence="10">
    <location>
        <begin position="140"/>
        <end position="298"/>
    </location>
</feature>
<evidence type="ECO:0000256" key="10">
    <source>
        <dbReference type="SAM" id="MobiDB-lite"/>
    </source>
</evidence>
<evidence type="ECO:0000256" key="7">
    <source>
        <dbReference type="ARBA" id="ARBA00022946"/>
    </source>
</evidence>
<protein>
    <recommendedName>
        <fullName evidence="9">rRNA methyltransferase 1, mitochondrial</fullName>
    </recommendedName>
</protein>
<evidence type="ECO:0000256" key="8">
    <source>
        <dbReference type="ARBA" id="ARBA00023128"/>
    </source>
</evidence>
<feature type="compositionally biased region" description="Polar residues" evidence="10">
    <location>
        <begin position="60"/>
        <end position="71"/>
    </location>
</feature>
<dbReference type="Pfam" id="PF00588">
    <property type="entry name" value="SpoU_methylase"/>
    <property type="match status" value="1"/>
</dbReference>
<evidence type="ECO:0000256" key="6">
    <source>
        <dbReference type="ARBA" id="ARBA00022691"/>
    </source>
</evidence>